<sequence length="299" mass="31902">MPSSHLKVLAMTATAPIIWGSTYLVTQTLLPADTPLTAATIRALPAGMLILLWTRQTLSGGWWVKAMVLGTLNIGLFFTCLFAAAYRIPGSMAALLLASQSVWVLLLSRWWLGTGFSMTAAMQCGLGMVGVVLLLNPGQGGLDMTGVGIALIGAVSMAAGIVLSKRWQRPPDVSQLSLTGWQLIFGGLLLLPLAAWSEGIPTNLELQHLLGYGYLILPGGVLGYGLWFAGIQRLPAFSASLLGIFSPLTATVLGFVWMGESFGPLQWLGTFCIASALTFPLWVSLKRRSAQPSRDELTP</sequence>
<evidence type="ECO:0000256" key="3">
    <source>
        <dbReference type="ARBA" id="ARBA00022692"/>
    </source>
</evidence>
<organism evidence="8 9">
    <name type="scientific">Cobetia amphilecti</name>
    <dbReference type="NCBI Taxonomy" id="1055104"/>
    <lineage>
        <taxon>Bacteria</taxon>
        <taxon>Pseudomonadati</taxon>
        <taxon>Pseudomonadota</taxon>
        <taxon>Gammaproteobacteria</taxon>
        <taxon>Oceanospirillales</taxon>
        <taxon>Halomonadaceae</taxon>
        <taxon>Cobetia</taxon>
    </lineage>
</organism>
<feature type="transmembrane region" description="Helical" evidence="6">
    <location>
        <begin position="36"/>
        <end position="54"/>
    </location>
</feature>
<comment type="subcellular location">
    <subcellularLocation>
        <location evidence="1">Membrane</location>
        <topology evidence="1">Multi-pass membrane protein</topology>
    </subcellularLocation>
</comment>
<feature type="domain" description="EamA" evidence="7">
    <location>
        <begin position="10"/>
        <end position="135"/>
    </location>
</feature>
<reference evidence="9" key="1">
    <citation type="submission" date="2023-07" db="EMBL/GenBank/DDBJ databases">
        <title>Genome-based characterization of strain KMM 296 and proposal for reclassification of Cobetia litoralis and Cobetia pacifica, and emended description of the species Cobetia amphilecti and Cobetia marina.</title>
        <authorList>
            <person name="Balabanova L."/>
            <person name="Nedashkovskaya O."/>
        </authorList>
    </citation>
    <scope>NUCLEOTIDE SEQUENCE [LARGE SCALE GENOMIC DNA]</scope>
    <source>
        <strain evidence="9">NRIC 0815</strain>
    </source>
</reference>
<feature type="transmembrane region" description="Helical" evidence="6">
    <location>
        <begin position="236"/>
        <end position="259"/>
    </location>
</feature>
<gene>
    <name evidence="8" type="ORF">QLT01_15310</name>
</gene>
<feature type="transmembrane region" description="Helical" evidence="6">
    <location>
        <begin position="265"/>
        <end position="285"/>
    </location>
</feature>
<feature type="domain" description="EamA" evidence="7">
    <location>
        <begin position="145"/>
        <end position="277"/>
    </location>
</feature>
<dbReference type="InterPro" id="IPR037185">
    <property type="entry name" value="EmrE-like"/>
</dbReference>
<evidence type="ECO:0000256" key="4">
    <source>
        <dbReference type="ARBA" id="ARBA00022989"/>
    </source>
</evidence>
<dbReference type="PANTHER" id="PTHR32322">
    <property type="entry name" value="INNER MEMBRANE TRANSPORTER"/>
    <property type="match status" value="1"/>
</dbReference>
<dbReference type="InterPro" id="IPR000620">
    <property type="entry name" value="EamA_dom"/>
</dbReference>
<proteinExistence type="inferred from homology"/>
<comment type="caution">
    <text evidence="8">The sequence shown here is derived from an EMBL/GenBank/DDBJ whole genome shotgun (WGS) entry which is preliminary data.</text>
</comment>
<dbReference type="Proteomes" id="UP001229025">
    <property type="component" value="Unassembled WGS sequence"/>
</dbReference>
<feature type="transmembrane region" description="Helical" evidence="6">
    <location>
        <begin position="66"/>
        <end position="86"/>
    </location>
</feature>
<feature type="transmembrane region" description="Helical" evidence="6">
    <location>
        <begin position="176"/>
        <end position="197"/>
    </location>
</feature>
<feature type="transmembrane region" description="Helical" evidence="6">
    <location>
        <begin position="92"/>
        <end position="112"/>
    </location>
</feature>
<accession>A0ABT6USN0</accession>
<comment type="similarity">
    <text evidence="2">Belongs to the EamA transporter family.</text>
</comment>
<evidence type="ECO:0000313" key="8">
    <source>
        <dbReference type="EMBL" id="MDI5885715.1"/>
    </source>
</evidence>
<dbReference type="InterPro" id="IPR050638">
    <property type="entry name" value="AA-Vitamin_Transporters"/>
</dbReference>
<dbReference type="EMBL" id="JASCSA010000015">
    <property type="protein sequence ID" value="MDI5885715.1"/>
    <property type="molecule type" value="Genomic_DNA"/>
</dbReference>
<keyword evidence="4 6" id="KW-1133">Transmembrane helix</keyword>
<keyword evidence="3 6" id="KW-0812">Transmembrane</keyword>
<evidence type="ECO:0000256" key="1">
    <source>
        <dbReference type="ARBA" id="ARBA00004141"/>
    </source>
</evidence>
<dbReference type="SUPFAM" id="SSF103481">
    <property type="entry name" value="Multidrug resistance efflux transporter EmrE"/>
    <property type="match status" value="2"/>
</dbReference>
<name>A0ABT6USN0_9GAMM</name>
<evidence type="ECO:0000259" key="7">
    <source>
        <dbReference type="Pfam" id="PF00892"/>
    </source>
</evidence>
<dbReference type="Pfam" id="PF00892">
    <property type="entry name" value="EamA"/>
    <property type="match status" value="2"/>
</dbReference>
<feature type="transmembrane region" description="Helical" evidence="6">
    <location>
        <begin position="209"/>
        <end position="229"/>
    </location>
</feature>
<feature type="transmembrane region" description="Helical" evidence="6">
    <location>
        <begin position="144"/>
        <end position="164"/>
    </location>
</feature>
<dbReference type="PANTHER" id="PTHR32322:SF2">
    <property type="entry name" value="EAMA DOMAIN-CONTAINING PROTEIN"/>
    <property type="match status" value="1"/>
</dbReference>
<evidence type="ECO:0000256" key="5">
    <source>
        <dbReference type="ARBA" id="ARBA00023136"/>
    </source>
</evidence>
<keyword evidence="9" id="KW-1185">Reference proteome</keyword>
<feature type="transmembrane region" description="Helical" evidence="6">
    <location>
        <begin position="119"/>
        <end position="138"/>
    </location>
</feature>
<evidence type="ECO:0000313" key="9">
    <source>
        <dbReference type="Proteomes" id="UP001229025"/>
    </source>
</evidence>
<evidence type="ECO:0000256" key="6">
    <source>
        <dbReference type="SAM" id="Phobius"/>
    </source>
</evidence>
<dbReference type="RefSeq" id="WP_284727382.1">
    <property type="nucleotide sequence ID" value="NZ_JASCSA010000015.1"/>
</dbReference>
<evidence type="ECO:0000256" key="2">
    <source>
        <dbReference type="ARBA" id="ARBA00007362"/>
    </source>
</evidence>
<keyword evidence="5 6" id="KW-0472">Membrane</keyword>
<protein>
    <submittedName>
        <fullName evidence="8">EamA family transporter</fullName>
    </submittedName>
</protein>